<dbReference type="Gene3D" id="2.60.40.10">
    <property type="entry name" value="Immunoglobulins"/>
    <property type="match status" value="1"/>
</dbReference>
<dbReference type="AlphaFoldDB" id="A0A1U7NY02"/>
<dbReference type="Proteomes" id="UP000186607">
    <property type="component" value="Unassembled WGS sequence"/>
</dbReference>
<accession>A0A1U7NY02</accession>
<dbReference type="Pfam" id="PF17957">
    <property type="entry name" value="Big_7"/>
    <property type="match status" value="1"/>
</dbReference>
<dbReference type="PROSITE" id="PS51257">
    <property type="entry name" value="PROKAR_LIPOPROTEIN"/>
    <property type="match status" value="1"/>
</dbReference>
<comment type="caution">
    <text evidence="2">The sequence shown here is derived from an EMBL/GenBank/DDBJ whole genome shotgun (WGS) entry which is preliminary data.</text>
</comment>
<organism evidence="2 3">
    <name type="scientific">Deinococcus marmoris</name>
    <dbReference type="NCBI Taxonomy" id="249408"/>
    <lineage>
        <taxon>Bacteria</taxon>
        <taxon>Thermotogati</taxon>
        <taxon>Deinococcota</taxon>
        <taxon>Deinococci</taxon>
        <taxon>Deinococcales</taxon>
        <taxon>Deinococcaceae</taxon>
        <taxon>Deinococcus</taxon>
    </lineage>
</organism>
<reference evidence="2 3" key="1">
    <citation type="submission" date="2017-01" db="EMBL/GenBank/DDBJ databases">
        <title>Genome Analysis of Deinococcus marmoris KOPRI26562.</title>
        <authorList>
            <person name="Kim J.H."/>
            <person name="Oh H.-M."/>
        </authorList>
    </citation>
    <scope>NUCLEOTIDE SEQUENCE [LARGE SCALE GENOMIC DNA]</scope>
    <source>
        <strain evidence="2 3">KOPRI26562</strain>
    </source>
</reference>
<dbReference type="InterPro" id="IPR013783">
    <property type="entry name" value="Ig-like_fold"/>
</dbReference>
<feature type="signal peptide" evidence="1">
    <location>
        <begin position="1"/>
        <end position="27"/>
    </location>
</feature>
<gene>
    <name evidence="2" type="ORF">BOO71_0007756</name>
</gene>
<proteinExistence type="predicted"/>
<keyword evidence="1" id="KW-0732">Signal</keyword>
<dbReference type="STRING" id="249408.BOO71_0007756"/>
<evidence type="ECO:0000313" key="2">
    <source>
        <dbReference type="EMBL" id="OLV17796.1"/>
    </source>
</evidence>
<protein>
    <submittedName>
        <fullName evidence="2">Fibronectin type III domain protein</fullName>
    </submittedName>
</protein>
<sequence>MKRLLLPILSVSLLLAACGGGSTPQTADTTAPTVALDASQSGSSVNLLATATDSVGVTKVEFYRGSTLISTDTSAPYAATATVSTADNGSVTYTAKAYDAAGNVGQGSKVVAVNVTVTPPPNTQTLYQGVWSWAIGDLTSRALIDSGVVIFSDEFTNEGQPIAFGVYANQTEIAAQGTGKFGAALMGPVVQAGDLDIGFFLGTDENAGVFFIGQDSDNALGVFQGKPAFDGTGNIATATNEQGQAVAIALVQVSDTVPTNAAAQNVMKAEGKLMAAEALKATFNTKAQTTARANPALFRAMQQSLQLRR</sequence>
<evidence type="ECO:0000313" key="3">
    <source>
        <dbReference type="Proteomes" id="UP000186607"/>
    </source>
</evidence>
<keyword evidence="3" id="KW-1185">Reference proteome</keyword>
<feature type="chain" id="PRO_5010540950" evidence="1">
    <location>
        <begin position="28"/>
        <end position="309"/>
    </location>
</feature>
<evidence type="ECO:0000256" key="1">
    <source>
        <dbReference type="SAM" id="SignalP"/>
    </source>
</evidence>
<dbReference type="EMBL" id="MSTI01000088">
    <property type="protein sequence ID" value="OLV17796.1"/>
    <property type="molecule type" value="Genomic_DNA"/>
</dbReference>
<dbReference type="RefSeq" id="WP_075833124.1">
    <property type="nucleotide sequence ID" value="NZ_MSTI01000088.1"/>
</dbReference>
<name>A0A1U7NY02_9DEIO</name>